<dbReference type="PROSITE" id="PS50850">
    <property type="entry name" value="MFS"/>
    <property type="match status" value="1"/>
</dbReference>
<dbReference type="InterPro" id="IPR020846">
    <property type="entry name" value="MFS_dom"/>
</dbReference>
<dbReference type="RefSeq" id="WP_096439668.1">
    <property type="nucleotide sequence ID" value="NZ_AP018164.1"/>
</dbReference>
<gene>
    <name evidence="6" type="ORF">MSG_02301</name>
</gene>
<evidence type="ECO:0000256" key="5">
    <source>
        <dbReference type="ARBA" id="ARBA00023136"/>
    </source>
</evidence>
<evidence type="ECO:0000256" key="1">
    <source>
        <dbReference type="ARBA" id="ARBA00004651"/>
    </source>
</evidence>
<dbReference type="Proteomes" id="UP000217736">
    <property type="component" value="Chromosome"/>
</dbReference>
<keyword evidence="4" id="KW-1133">Transmembrane helix</keyword>
<dbReference type="InterPro" id="IPR036259">
    <property type="entry name" value="MFS_trans_sf"/>
</dbReference>
<dbReference type="GO" id="GO:0022857">
    <property type="term" value="F:transmembrane transporter activity"/>
    <property type="evidence" value="ECO:0007669"/>
    <property type="project" value="InterPro"/>
</dbReference>
<dbReference type="SUPFAM" id="SSF103473">
    <property type="entry name" value="MFS general substrate transporter"/>
    <property type="match status" value="1"/>
</dbReference>
<accession>A0A1Z4EHL0</accession>
<dbReference type="KEGG" id="mshg:MSG_02301"/>
<reference evidence="7" key="1">
    <citation type="submission" date="2017-06" db="EMBL/GenBank/DDBJ databases">
        <title>Complete Genome Sequence of Mycobacterium shigaense.</title>
        <authorList>
            <person name="Fukano H."/>
            <person name="Yoshida M."/>
            <person name="Kazumi Y."/>
            <person name="Ogura Y."/>
            <person name="Mitarai S."/>
            <person name="Hayashi T."/>
            <person name="Hoshino Y."/>
        </authorList>
    </citation>
    <scope>NUCLEOTIDE SEQUENCE [LARGE SCALE GENOMIC DNA]</scope>
    <source>
        <strain evidence="7">UN-152</strain>
    </source>
</reference>
<keyword evidence="2" id="KW-0813">Transport</keyword>
<keyword evidence="7" id="KW-1185">Reference proteome</keyword>
<organism evidence="6 7">
    <name type="scientific">Mycobacterium shigaense</name>
    <dbReference type="NCBI Taxonomy" id="722731"/>
    <lineage>
        <taxon>Bacteria</taxon>
        <taxon>Bacillati</taxon>
        <taxon>Actinomycetota</taxon>
        <taxon>Actinomycetes</taxon>
        <taxon>Mycobacteriales</taxon>
        <taxon>Mycobacteriaceae</taxon>
        <taxon>Mycobacterium</taxon>
        <taxon>Mycobacterium simiae complex</taxon>
    </lineage>
</organism>
<sequence>MTRITSDTGSWRELLAEYLGTSIVLAGGVGLYATNEFLTTSLLPSTVAEIGGARLYAWVTTLYLVGAVVAAAGVNTILLRVGARASFLSGLAVFGVASVVCAAAPTMEVLIAGRTLQGVAGGLLAGLGYALINAVLPRSLWTRGSAVISAMWGVATLAGPALGGLFAQFGLWRWAFGALAILTALIAVPVPAVLSARRVHPDADAAGAPLHQVPIWSLLLLGAAALAVSVAQLPHNPVATGGLLVAGAGLIGAFVVVDWRMNAAVLPPSVFGRGPLKWIYLTMGVQMAAVMVDIYVPLFGQRLAHLTPVVAGFLGATLALGWTLAELLSASLSDVRVVGRVIAVAPLLMAAGLALVAVTQRIDADAGIVAVWAAGLLVGGIGIGLTWPHLSMRAMDSVDDPAESGAAAAAINTVQLISAAFGAGLAGVVVNTAQGGDLGAARWLYAIFAALAGSGVVASCRAARRHAPTSPPPRRRTARR</sequence>
<protein>
    <submittedName>
        <fullName evidence="6">Putative multidrug-efflux transporter</fullName>
    </submittedName>
</protein>
<comment type="subcellular location">
    <subcellularLocation>
        <location evidence="1">Cell membrane</location>
        <topology evidence="1">Multi-pass membrane protein</topology>
    </subcellularLocation>
</comment>
<dbReference type="Pfam" id="PF07690">
    <property type="entry name" value="MFS_1"/>
    <property type="match status" value="1"/>
</dbReference>
<keyword evidence="3" id="KW-0812">Transmembrane</keyword>
<evidence type="ECO:0000313" key="7">
    <source>
        <dbReference type="Proteomes" id="UP000217736"/>
    </source>
</evidence>
<proteinExistence type="predicted"/>
<dbReference type="EMBL" id="AP018164">
    <property type="protein sequence ID" value="BAX92449.1"/>
    <property type="molecule type" value="Genomic_DNA"/>
</dbReference>
<dbReference type="OrthoDB" id="3503984at2"/>
<dbReference type="AlphaFoldDB" id="A0A1Z4EHL0"/>
<dbReference type="PANTHER" id="PTHR23501">
    <property type="entry name" value="MAJOR FACILITATOR SUPERFAMILY"/>
    <property type="match status" value="1"/>
</dbReference>
<dbReference type="GO" id="GO:0005886">
    <property type="term" value="C:plasma membrane"/>
    <property type="evidence" value="ECO:0007669"/>
    <property type="project" value="UniProtKB-SubCell"/>
</dbReference>
<evidence type="ECO:0000256" key="2">
    <source>
        <dbReference type="ARBA" id="ARBA00022448"/>
    </source>
</evidence>
<dbReference type="PANTHER" id="PTHR23501:SF154">
    <property type="entry name" value="MULTIDRUG-EFFLUX TRANSPORTER RV1634-RELATED"/>
    <property type="match status" value="1"/>
</dbReference>
<dbReference type="InterPro" id="IPR011701">
    <property type="entry name" value="MFS"/>
</dbReference>
<evidence type="ECO:0000313" key="6">
    <source>
        <dbReference type="EMBL" id="BAX92449.1"/>
    </source>
</evidence>
<keyword evidence="5" id="KW-0472">Membrane</keyword>
<name>A0A1Z4EHL0_9MYCO</name>
<dbReference type="Gene3D" id="1.20.1250.20">
    <property type="entry name" value="MFS general substrate transporter like domains"/>
    <property type="match status" value="2"/>
</dbReference>
<evidence type="ECO:0000256" key="3">
    <source>
        <dbReference type="ARBA" id="ARBA00022692"/>
    </source>
</evidence>
<evidence type="ECO:0000256" key="4">
    <source>
        <dbReference type="ARBA" id="ARBA00022989"/>
    </source>
</evidence>